<feature type="transmembrane region" description="Helical" evidence="4">
    <location>
        <begin position="46"/>
        <end position="67"/>
    </location>
</feature>
<evidence type="ECO:0000256" key="3">
    <source>
        <dbReference type="SAM" id="MobiDB-lite"/>
    </source>
</evidence>
<evidence type="ECO:0000256" key="2">
    <source>
        <dbReference type="ARBA" id="ARBA00006727"/>
    </source>
</evidence>
<dbReference type="InterPro" id="IPR036259">
    <property type="entry name" value="MFS_trans_sf"/>
</dbReference>
<feature type="transmembrane region" description="Helical" evidence="4">
    <location>
        <begin position="137"/>
        <end position="160"/>
    </location>
</feature>
<evidence type="ECO:0000313" key="6">
    <source>
        <dbReference type="EMBL" id="KAJ9131791.1"/>
    </source>
</evidence>
<protein>
    <submittedName>
        <fullName evidence="6">Monocarboxylate permease-like protein</fullName>
    </submittedName>
</protein>
<comment type="subcellular location">
    <subcellularLocation>
        <location evidence="1">Membrane</location>
        <topology evidence="1">Multi-pass membrane protein</topology>
    </subcellularLocation>
</comment>
<feature type="transmembrane region" description="Helical" evidence="4">
    <location>
        <begin position="371"/>
        <end position="393"/>
    </location>
</feature>
<feature type="transmembrane region" description="Helical" evidence="4">
    <location>
        <begin position="246"/>
        <end position="269"/>
    </location>
</feature>
<proteinExistence type="inferred from homology"/>
<reference evidence="6" key="1">
    <citation type="submission" date="2022-07" db="EMBL/GenBank/DDBJ databases">
        <title>Fungi with potential for degradation of polypropylene.</title>
        <authorList>
            <person name="Gostincar C."/>
        </authorList>
    </citation>
    <scope>NUCLEOTIDE SEQUENCE</scope>
    <source>
        <strain evidence="6">EXF-13308</strain>
    </source>
</reference>
<keyword evidence="4" id="KW-0812">Transmembrane</keyword>
<evidence type="ECO:0000256" key="1">
    <source>
        <dbReference type="ARBA" id="ARBA00004141"/>
    </source>
</evidence>
<feature type="transmembrane region" description="Helical" evidence="4">
    <location>
        <begin position="172"/>
        <end position="192"/>
    </location>
</feature>
<dbReference type="Gene3D" id="1.20.1250.20">
    <property type="entry name" value="MFS general substrate transporter like domains"/>
    <property type="match status" value="2"/>
</dbReference>
<feature type="transmembrane region" description="Helical" evidence="4">
    <location>
        <begin position="333"/>
        <end position="359"/>
    </location>
</feature>
<keyword evidence="4" id="KW-1133">Transmembrane helix</keyword>
<comment type="caution">
    <text evidence="6">The sequence shown here is derived from an EMBL/GenBank/DDBJ whole genome shotgun (WGS) entry which is preliminary data.</text>
</comment>
<evidence type="ECO:0000313" key="7">
    <source>
        <dbReference type="Proteomes" id="UP001174694"/>
    </source>
</evidence>
<dbReference type="AlphaFoldDB" id="A0AA38RJ51"/>
<dbReference type="PANTHER" id="PTHR11360">
    <property type="entry name" value="MONOCARBOXYLATE TRANSPORTER"/>
    <property type="match status" value="1"/>
</dbReference>
<organism evidence="6 7">
    <name type="scientific">Pleurostoma richardsiae</name>
    <dbReference type="NCBI Taxonomy" id="41990"/>
    <lineage>
        <taxon>Eukaryota</taxon>
        <taxon>Fungi</taxon>
        <taxon>Dikarya</taxon>
        <taxon>Ascomycota</taxon>
        <taxon>Pezizomycotina</taxon>
        <taxon>Sordariomycetes</taxon>
        <taxon>Sordariomycetidae</taxon>
        <taxon>Calosphaeriales</taxon>
        <taxon>Pleurostomataceae</taxon>
        <taxon>Pleurostoma</taxon>
    </lineage>
</organism>
<dbReference type="SUPFAM" id="SSF103473">
    <property type="entry name" value="MFS general substrate transporter"/>
    <property type="match status" value="1"/>
</dbReference>
<dbReference type="PANTHER" id="PTHR11360:SF319">
    <property type="entry name" value="MAJOR FACILITATOR SUPERFAMILY (MFS) PROFILE DOMAIN-CONTAINING PROTEIN"/>
    <property type="match status" value="1"/>
</dbReference>
<accession>A0AA38RJ51</accession>
<dbReference type="Proteomes" id="UP001174694">
    <property type="component" value="Unassembled WGS sequence"/>
</dbReference>
<feature type="domain" description="Major facilitator superfamily (MFS) profile" evidence="5">
    <location>
        <begin position="246"/>
        <end position="433"/>
    </location>
</feature>
<comment type="similarity">
    <text evidence="2">Belongs to the major facilitator superfamily. Monocarboxylate porter (TC 2.A.1.13) family.</text>
</comment>
<evidence type="ECO:0000259" key="5">
    <source>
        <dbReference type="PROSITE" id="PS50850"/>
    </source>
</evidence>
<sequence>MDDNLFPMNASSSPSSKDEEGISPRSLQGDNEPHIEPNYPEGGLQAWLVVSGSAVTMFCTFGYLTGFGIYQSWYGSHYLHDYTMSDISWIGSVQIFLNFSGGLVGGPILDRYGAVAVIPASVLYVVSLVLTSFCTKYYQFFLAQAVLGGICLGILFNTALAIIGQYFVRRQGLASGIAMAGASLGGVIFPVALNRLLNVVGLSFGWSVRVCALIILVLLTFASLTMKTRLPPTRHHMDYSLIRRPVYILIAAGGWFLNWGMYVPLFYLPSFATTAGLGSDMAPYTVAIFNAVSVVGRILAGTLADGLGRFNVVVLNGLLCALMQFVWPATHSAAGVYCVSIFSGLFIGSIVSLQAAIVGQITPDPKYIGSMMGITMAIWACGGLTGPPIAGAILNVNGSYDGPAYFAGASLVLGSALFLSARFLTDSRLFVKI</sequence>
<dbReference type="EMBL" id="JANBVO010000063">
    <property type="protein sequence ID" value="KAJ9131791.1"/>
    <property type="molecule type" value="Genomic_DNA"/>
</dbReference>
<feature type="transmembrane region" description="Helical" evidence="4">
    <location>
        <begin position="87"/>
        <end position="105"/>
    </location>
</feature>
<dbReference type="CDD" id="cd17352">
    <property type="entry name" value="MFS_MCT_SLC16"/>
    <property type="match status" value="1"/>
</dbReference>
<dbReference type="InterPro" id="IPR020846">
    <property type="entry name" value="MFS_dom"/>
</dbReference>
<feature type="transmembrane region" description="Helical" evidence="4">
    <location>
        <begin position="307"/>
        <end position="327"/>
    </location>
</feature>
<feature type="transmembrane region" description="Helical" evidence="4">
    <location>
        <begin position="112"/>
        <end position="131"/>
    </location>
</feature>
<dbReference type="GO" id="GO:0016020">
    <property type="term" value="C:membrane"/>
    <property type="evidence" value="ECO:0007669"/>
    <property type="project" value="UniProtKB-SubCell"/>
</dbReference>
<dbReference type="PROSITE" id="PS50850">
    <property type="entry name" value="MFS"/>
    <property type="match status" value="1"/>
</dbReference>
<feature type="transmembrane region" description="Helical" evidence="4">
    <location>
        <begin position="405"/>
        <end position="424"/>
    </location>
</feature>
<feature type="region of interest" description="Disordered" evidence="3">
    <location>
        <begin position="1"/>
        <end position="35"/>
    </location>
</feature>
<evidence type="ECO:0000256" key="4">
    <source>
        <dbReference type="SAM" id="Phobius"/>
    </source>
</evidence>
<keyword evidence="4" id="KW-0472">Membrane</keyword>
<name>A0AA38RJ51_9PEZI</name>
<feature type="transmembrane region" description="Helical" evidence="4">
    <location>
        <begin position="204"/>
        <end position="225"/>
    </location>
</feature>
<gene>
    <name evidence="6" type="ORF">NKR23_g11543</name>
</gene>
<feature type="transmembrane region" description="Helical" evidence="4">
    <location>
        <begin position="281"/>
        <end position="300"/>
    </location>
</feature>
<dbReference type="InterPro" id="IPR050327">
    <property type="entry name" value="Proton-linked_MCT"/>
</dbReference>
<dbReference type="GO" id="GO:0022857">
    <property type="term" value="F:transmembrane transporter activity"/>
    <property type="evidence" value="ECO:0007669"/>
    <property type="project" value="InterPro"/>
</dbReference>
<dbReference type="InterPro" id="IPR011701">
    <property type="entry name" value="MFS"/>
</dbReference>
<keyword evidence="7" id="KW-1185">Reference proteome</keyword>
<dbReference type="Pfam" id="PF07690">
    <property type="entry name" value="MFS_1"/>
    <property type="match status" value="1"/>
</dbReference>